<comment type="caution">
    <text evidence="1">The sequence shown here is derived from an EMBL/GenBank/DDBJ whole genome shotgun (WGS) entry which is preliminary data.</text>
</comment>
<sequence length="227" mass="25959">MDDFWNPSPDTVERCDEDRPLDERHLWPQDTGKLPYDARCALLQLIKGPYIDESDPLWSAVLNNQQDLSSHLADMLLELYVDAETGIAFARNASTGERTVLKATRSNVMTLLDTIMVLTLRKELQMGGTNRVFIGQSELFEQLAQYRRLESQDQSSYQSKLKASWNRLVEARILLKSDIEDRFEISPVLKLIFGTEEAAAVSEEFELMLKRAQQAVPNQGEPHDDDR</sequence>
<protein>
    <submittedName>
        <fullName evidence="1">DUF4194 domain-containing protein</fullName>
    </submittedName>
</protein>
<accession>A0A369N856</accession>
<evidence type="ECO:0000313" key="2">
    <source>
        <dbReference type="EMBL" id="RDC37522.1"/>
    </source>
</evidence>
<organism evidence="1 3">
    <name type="scientific">Eggerthella lenta</name>
    <name type="common">Eubacterium lentum</name>
    <dbReference type="NCBI Taxonomy" id="84112"/>
    <lineage>
        <taxon>Bacteria</taxon>
        <taxon>Bacillati</taxon>
        <taxon>Actinomycetota</taxon>
        <taxon>Coriobacteriia</taxon>
        <taxon>Eggerthellales</taxon>
        <taxon>Eggerthellaceae</taxon>
        <taxon>Eggerthella</taxon>
    </lineage>
</organism>
<dbReference type="Pfam" id="PF13835">
    <property type="entry name" value="DUF4194"/>
    <property type="match status" value="1"/>
</dbReference>
<dbReference type="Proteomes" id="UP000253857">
    <property type="component" value="Unassembled WGS sequence"/>
</dbReference>
<reference evidence="3 4" key="1">
    <citation type="journal article" date="2018" name="Elife">
        <title>Discovery and characterization of a prevalent human gut bacterial enzyme sufficient for the inactivation of a family of plant toxins.</title>
        <authorList>
            <person name="Koppel N."/>
            <person name="Bisanz J.E."/>
            <person name="Pandelia M.E."/>
            <person name="Turnbaugh P.J."/>
            <person name="Balskus E.P."/>
        </authorList>
    </citation>
    <scope>NUCLEOTIDE SEQUENCE [LARGE SCALE GENOMIC DNA]</scope>
    <source>
        <strain evidence="2 4">16A</strain>
        <strain evidence="1 3">FAA1-1-60AUCSF</strain>
    </source>
</reference>
<gene>
    <name evidence="2" type="ORF">C1853_09640</name>
    <name evidence="1" type="ORF">C1871_08345</name>
</gene>
<evidence type="ECO:0000313" key="4">
    <source>
        <dbReference type="Proteomes" id="UP000253915"/>
    </source>
</evidence>
<dbReference type="InterPro" id="IPR025449">
    <property type="entry name" value="JetB"/>
</dbReference>
<name>A0A369N856_EGGLN</name>
<dbReference type="EMBL" id="PPUQ01000012">
    <property type="protein sequence ID" value="RDC37522.1"/>
    <property type="molecule type" value="Genomic_DNA"/>
</dbReference>
<evidence type="ECO:0000313" key="3">
    <source>
        <dbReference type="Proteomes" id="UP000253857"/>
    </source>
</evidence>
<dbReference type="EMBL" id="PPTY01000012">
    <property type="protein sequence ID" value="RDB85231.1"/>
    <property type="molecule type" value="Genomic_DNA"/>
</dbReference>
<evidence type="ECO:0000313" key="1">
    <source>
        <dbReference type="EMBL" id="RDB85231.1"/>
    </source>
</evidence>
<dbReference type="AlphaFoldDB" id="A0A369N856"/>
<proteinExistence type="predicted"/>
<dbReference type="RefSeq" id="WP_035584463.1">
    <property type="nucleotide sequence ID" value="NZ_JADNOB010000006.1"/>
</dbReference>
<dbReference type="Proteomes" id="UP000253915">
    <property type="component" value="Unassembled WGS sequence"/>
</dbReference>